<proteinExistence type="predicted"/>
<dbReference type="AlphaFoldDB" id="A0A016UTI4"/>
<accession>A0A016UTI4</accession>
<comment type="caution">
    <text evidence="1">The sequence shown here is derived from an EMBL/GenBank/DDBJ whole genome shotgun (WGS) entry which is preliminary data.</text>
</comment>
<keyword evidence="2" id="KW-1185">Reference proteome</keyword>
<evidence type="ECO:0000313" key="1">
    <source>
        <dbReference type="EMBL" id="EYC18744.1"/>
    </source>
</evidence>
<gene>
    <name evidence="1" type="primary">Acey_s0026.g1343</name>
    <name evidence="1" type="ORF">Y032_0026g1343</name>
</gene>
<organism evidence="1 2">
    <name type="scientific">Ancylostoma ceylanicum</name>
    <dbReference type="NCBI Taxonomy" id="53326"/>
    <lineage>
        <taxon>Eukaryota</taxon>
        <taxon>Metazoa</taxon>
        <taxon>Ecdysozoa</taxon>
        <taxon>Nematoda</taxon>
        <taxon>Chromadorea</taxon>
        <taxon>Rhabditida</taxon>
        <taxon>Rhabditina</taxon>
        <taxon>Rhabditomorpha</taxon>
        <taxon>Strongyloidea</taxon>
        <taxon>Ancylostomatidae</taxon>
        <taxon>Ancylostomatinae</taxon>
        <taxon>Ancylostoma</taxon>
    </lineage>
</organism>
<protein>
    <submittedName>
        <fullName evidence="1">Uncharacterized protein</fullName>
    </submittedName>
</protein>
<sequence>MDQTDKVDKVVGVNQSRSWDALRIPHRRGVACVCALYSDLWGHPINKVSEAAQKSARKGRRKNIFLSCNTGADKSVLSN</sequence>
<reference evidence="2" key="1">
    <citation type="journal article" date="2015" name="Nat. Genet.">
        <title>The genome and transcriptome of the zoonotic hookworm Ancylostoma ceylanicum identify infection-specific gene families.</title>
        <authorList>
            <person name="Schwarz E.M."/>
            <person name="Hu Y."/>
            <person name="Antoshechkin I."/>
            <person name="Miller M.M."/>
            <person name="Sternberg P.W."/>
            <person name="Aroian R.V."/>
        </authorList>
    </citation>
    <scope>NUCLEOTIDE SEQUENCE</scope>
    <source>
        <strain evidence="2">HY135</strain>
    </source>
</reference>
<dbReference type="EMBL" id="JARK01001362">
    <property type="protein sequence ID" value="EYC18744.1"/>
    <property type="molecule type" value="Genomic_DNA"/>
</dbReference>
<evidence type="ECO:0000313" key="2">
    <source>
        <dbReference type="Proteomes" id="UP000024635"/>
    </source>
</evidence>
<name>A0A016UTI4_9BILA</name>
<dbReference type="Proteomes" id="UP000024635">
    <property type="component" value="Unassembled WGS sequence"/>
</dbReference>